<protein>
    <submittedName>
        <fullName evidence="6">MurR/RpiR family transcriptional regulator</fullName>
    </submittedName>
</protein>
<proteinExistence type="predicted"/>
<dbReference type="InterPro" id="IPR046348">
    <property type="entry name" value="SIS_dom_sf"/>
</dbReference>
<evidence type="ECO:0000259" key="4">
    <source>
        <dbReference type="PROSITE" id="PS51071"/>
    </source>
</evidence>
<keyword evidence="1" id="KW-0805">Transcription regulation</keyword>
<reference evidence="6 7" key="1">
    <citation type="submission" date="2021-10" db="EMBL/GenBank/DDBJ databases">
        <title>Collection of gut derived symbiotic bacterial strains cultured from healthy donors.</title>
        <authorList>
            <person name="Lin H."/>
            <person name="Littmann E."/>
            <person name="Kohout C."/>
            <person name="Pamer E.G."/>
        </authorList>
    </citation>
    <scope>NUCLEOTIDE SEQUENCE [LARGE SCALE GENOMIC DNA]</scope>
    <source>
        <strain evidence="6 7">DFI.1.165</strain>
    </source>
</reference>
<dbReference type="PANTHER" id="PTHR30514:SF1">
    <property type="entry name" value="HTH-TYPE TRANSCRIPTIONAL REGULATOR HEXR-RELATED"/>
    <property type="match status" value="1"/>
</dbReference>
<dbReference type="SUPFAM" id="SSF53697">
    <property type="entry name" value="SIS domain"/>
    <property type="match status" value="1"/>
</dbReference>
<dbReference type="Pfam" id="PF01418">
    <property type="entry name" value="HTH_6"/>
    <property type="match status" value="1"/>
</dbReference>
<organism evidence="6 7">
    <name type="scientific">Bariatricus massiliensis</name>
    <dbReference type="NCBI Taxonomy" id="1745713"/>
    <lineage>
        <taxon>Bacteria</taxon>
        <taxon>Bacillati</taxon>
        <taxon>Bacillota</taxon>
        <taxon>Clostridia</taxon>
        <taxon>Lachnospirales</taxon>
        <taxon>Lachnospiraceae</taxon>
        <taxon>Bariatricus</taxon>
    </lineage>
</organism>
<evidence type="ECO:0000256" key="2">
    <source>
        <dbReference type="ARBA" id="ARBA00023125"/>
    </source>
</evidence>
<dbReference type="Proteomes" id="UP001299546">
    <property type="component" value="Unassembled WGS sequence"/>
</dbReference>
<dbReference type="Gene3D" id="1.10.10.10">
    <property type="entry name" value="Winged helix-like DNA-binding domain superfamily/Winged helix DNA-binding domain"/>
    <property type="match status" value="1"/>
</dbReference>
<gene>
    <name evidence="6" type="ORF">LIZ65_15795</name>
</gene>
<evidence type="ECO:0000256" key="3">
    <source>
        <dbReference type="ARBA" id="ARBA00023163"/>
    </source>
</evidence>
<keyword evidence="7" id="KW-1185">Reference proteome</keyword>
<dbReference type="RefSeq" id="WP_066732971.1">
    <property type="nucleotide sequence ID" value="NZ_JAJCIQ010000014.1"/>
</dbReference>
<evidence type="ECO:0000313" key="7">
    <source>
        <dbReference type="Proteomes" id="UP001299546"/>
    </source>
</evidence>
<keyword evidence="3" id="KW-0804">Transcription</keyword>
<sequence>MEKLNNTATPEVIIKMKGMIPQLSPAMQKLAKFIIDNFGTLDGIQIQQLAKLSGVSEATITRFVKEIGFRNYQSFLIHIAKVNTSHVQPKLSYSSIMEDDDAEAVCKKVFAMNLQTITDTLSMIHPEEAMKAAKAITGGDRVMIFAQGRSGVTASSLRQRLRRLNIFADLFLDPHEAVVASSLSRVGDVALGISTYGRSRTVVENLKRAKEHGAVTIAVTSYENVPLEEYADIILRTVNNENLTFGLEPSCATITQMVMLDCVYMLIYLLNKKQSDACIEAPIKALDKEKI</sequence>
<dbReference type="InterPro" id="IPR035472">
    <property type="entry name" value="RpiR-like_SIS"/>
</dbReference>
<comment type="caution">
    <text evidence="6">The sequence shown here is derived from an EMBL/GenBank/DDBJ whole genome shotgun (WGS) entry which is preliminary data.</text>
</comment>
<dbReference type="Pfam" id="PF01380">
    <property type="entry name" value="SIS"/>
    <property type="match status" value="1"/>
</dbReference>
<dbReference type="InterPro" id="IPR047640">
    <property type="entry name" value="RpiR-like"/>
</dbReference>
<dbReference type="CDD" id="cd05013">
    <property type="entry name" value="SIS_RpiR"/>
    <property type="match status" value="1"/>
</dbReference>
<dbReference type="InterPro" id="IPR001347">
    <property type="entry name" value="SIS_dom"/>
</dbReference>
<dbReference type="InterPro" id="IPR036388">
    <property type="entry name" value="WH-like_DNA-bd_sf"/>
</dbReference>
<accession>A0ABS8DK54</accession>
<name>A0ABS8DK54_9FIRM</name>
<evidence type="ECO:0000256" key="1">
    <source>
        <dbReference type="ARBA" id="ARBA00023015"/>
    </source>
</evidence>
<dbReference type="PROSITE" id="PS51464">
    <property type="entry name" value="SIS"/>
    <property type="match status" value="1"/>
</dbReference>
<evidence type="ECO:0000259" key="5">
    <source>
        <dbReference type="PROSITE" id="PS51464"/>
    </source>
</evidence>
<evidence type="ECO:0000313" key="6">
    <source>
        <dbReference type="EMBL" id="MCB7388752.1"/>
    </source>
</evidence>
<feature type="domain" description="HTH rpiR-type" evidence="4">
    <location>
        <begin position="10"/>
        <end position="86"/>
    </location>
</feature>
<dbReference type="PANTHER" id="PTHR30514">
    <property type="entry name" value="GLUCOKINASE"/>
    <property type="match status" value="1"/>
</dbReference>
<dbReference type="EMBL" id="JAJCIS010000014">
    <property type="protein sequence ID" value="MCB7388752.1"/>
    <property type="molecule type" value="Genomic_DNA"/>
</dbReference>
<feature type="domain" description="SIS" evidence="5">
    <location>
        <begin position="132"/>
        <end position="276"/>
    </location>
</feature>
<keyword evidence="2" id="KW-0238">DNA-binding</keyword>
<dbReference type="InterPro" id="IPR009057">
    <property type="entry name" value="Homeodomain-like_sf"/>
</dbReference>
<dbReference type="InterPro" id="IPR000281">
    <property type="entry name" value="HTH_RpiR"/>
</dbReference>
<dbReference type="PROSITE" id="PS51071">
    <property type="entry name" value="HTH_RPIR"/>
    <property type="match status" value="1"/>
</dbReference>
<dbReference type="SUPFAM" id="SSF46689">
    <property type="entry name" value="Homeodomain-like"/>
    <property type="match status" value="1"/>
</dbReference>
<dbReference type="Gene3D" id="3.40.50.10490">
    <property type="entry name" value="Glucose-6-phosphate isomerase like protein, domain 1"/>
    <property type="match status" value="1"/>
</dbReference>